<reference evidence="3 4" key="1">
    <citation type="submission" date="2018-07" db="EMBL/GenBank/DDBJ databases">
        <title>Genome assembly of strain KB82.</title>
        <authorList>
            <person name="Kukolya J."/>
            <person name="Horvath B."/>
            <person name="Nagy I."/>
            <person name="Toth A."/>
        </authorList>
    </citation>
    <scope>NUCLEOTIDE SEQUENCE [LARGE SCALE GENOMIC DNA]</scope>
    <source>
        <strain evidence="3 4">Kb82</strain>
    </source>
</reference>
<accession>A0ABR9TPK8</accession>
<evidence type="ECO:0000256" key="2">
    <source>
        <dbReference type="SAM" id="SignalP"/>
    </source>
</evidence>
<feature type="signal peptide" evidence="2">
    <location>
        <begin position="1"/>
        <end position="24"/>
    </location>
</feature>
<protein>
    <recommendedName>
        <fullName evidence="5">Carbohydrate-binding family V/XII</fullName>
    </recommendedName>
</protein>
<keyword evidence="2" id="KW-0732">Signal</keyword>
<evidence type="ECO:0000313" key="3">
    <source>
        <dbReference type="EMBL" id="MBE8727301.1"/>
    </source>
</evidence>
<dbReference type="Proteomes" id="UP000640614">
    <property type="component" value="Unassembled WGS sequence"/>
</dbReference>
<feature type="compositionally biased region" description="Polar residues" evidence="1">
    <location>
        <begin position="699"/>
        <end position="708"/>
    </location>
</feature>
<keyword evidence="4" id="KW-1185">Reference proteome</keyword>
<evidence type="ECO:0008006" key="5">
    <source>
        <dbReference type="Google" id="ProtNLM"/>
    </source>
</evidence>
<feature type="region of interest" description="Disordered" evidence="1">
    <location>
        <begin position="797"/>
        <end position="820"/>
    </location>
</feature>
<gene>
    <name evidence="3" type="ORF">C4F50_20500</name>
</gene>
<comment type="caution">
    <text evidence="3">The sequence shown here is derived from an EMBL/GenBank/DDBJ whole genome shotgun (WGS) entry which is preliminary data.</text>
</comment>
<evidence type="ECO:0000256" key="1">
    <source>
        <dbReference type="SAM" id="MobiDB-lite"/>
    </source>
</evidence>
<dbReference type="PROSITE" id="PS51257">
    <property type="entry name" value="PROKAR_LIPOPROTEIN"/>
    <property type="match status" value="1"/>
</dbReference>
<dbReference type="EMBL" id="PRDM01000005">
    <property type="protein sequence ID" value="MBE8727301.1"/>
    <property type="molecule type" value="Genomic_DNA"/>
</dbReference>
<feature type="chain" id="PRO_5047328606" description="Carbohydrate-binding family V/XII" evidence="2">
    <location>
        <begin position="25"/>
        <end position="820"/>
    </location>
</feature>
<sequence length="820" mass="89727">MLILMKKIFLLMSLCGLFIFLSCKKDKETDKQIAAVTDQKNDSTDIGDDGWPREAANNGTKLVYYQPQVDSWDDQKEIKARIAFSLTPKDGKQVLGVASLQAATLVDKDSRSVFLKNIQVTDVRFPALDQKKVPEMEKLFKETLPKGGDPVSVDRILADLDTTTSPAKGIAAQNSAPPIFYSSNPAILLIIQGEPVLVPVEKSDIQYVVNTNWDLFFDKATNDYYLLAENIWLTSKKVEGKWIKTTKVPEGLKNLPSGQNFDEVKKMIPPPSSGNAPEVFFSKVPAELILVEGPPKFVKIPGTQLLYIDNTENDVFANEAQGQYYVLLSGRWFGSKSLEGPWSYAGNNLPADFAKIPKDSPRASVLASVPGTQEAKDAVMLAQVPTTAIINKADAEAKAKVTYDGTPQFKPIEGTKMQYAANTPDKVIKVGDLYYLCFQAVWFMSTSPNGPWKVTNSVPKEIYTIPPSSPVYNVTYVTQTNVTDTTVESNTTAGYFGAFIIGATVGAILTYGTGFYYPPYFYYGGLYPYPIYRPWPCTYGAGAVYNPWTGGWAAGRRVYGPYGSAGTSAWYNPATGRYGRSASVQGWYGGRTAASSYNPWTGNYGRTVQGHNAYAQWGHSAATNGRDWVQSGHVTTRRGTAIGYETSGGNKGVITHRRGGGTTIHTNNNMYAGHDGHIYKRDQNGNWSHYNNGNGGWTQAGTLGSSQHKINKPDGTNLPKPDRDAGLANKSLGENNRLGGRTDNFPKADQTLGRPEKPLGEGGSQNVTRDLDHFENSRIQGETRNHDFQNFRNNSNFRSGGGQFGSGGFRGGGGGFRGRR</sequence>
<evidence type="ECO:0000313" key="4">
    <source>
        <dbReference type="Proteomes" id="UP000640614"/>
    </source>
</evidence>
<organism evidence="3 4">
    <name type="scientific">Flavobacterium hungaricum</name>
    <dbReference type="NCBI Taxonomy" id="2082725"/>
    <lineage>
        <taxon>Bacteria</taxon>
        <taxon>Pseudomonadati</taxon>
        <taxon>Bacteroidota</taxon>
        <taxon>Flavobacteriia</taxon>
        <taxon>Flavobacteriales</taxon>
        <taxon>Flavobacteriaceae</taxon>
        <taxon>Flavobacterium</taxon>
    </lineage>
</organism>
<name>A0ABR9TPK8_9FLAO</name>
<proteinExistence type="predicted"/>
<feature type="compositionally biased region" description="Gly residues" evidence="1">
    <location>
        <begin position="799"/>
        <end position="820"/>
    </location>
</feature>
<feature type="region of interest" description="Disordered" evidence="1">
    <location>
        <begin position="698"/>
        <end position="768"/>
    </location>
</feature>